<keyword evidence="6" id="KW-1185">Reference proteome</keyword>
<dbReference type="Proteomes" id="UP000078544">
    <property type="component" value="Unassembled WGS sequence"/>
</dbReference>
<sequence length="563" mass="62069">MASARHLPILSVLLSMFALLFNVFLWGAALERAFIHRFTISGGGVDGGGVYQDGPKSHGHEYKGSSPFTDDFNSFVADVMGEWKLPGMAIAVVDGEDVFTQAYGYAKLPDTRATPETLWFAGSTTKAQLGASLAHLIDTTDLLRPGGGWQTAISSILRDDFVVADDWATEHLTLDDAVSHRTGMPGHYLSWDRSASLRDTVRNLRNLGMRREPRVQFEYNNLMFTVLSHVVETLTNKSVRDVLRSTIWDPLNMTSTFLDLDEAQASGLVLSRGYWYDGTAGSFRAMPVMPTTAVSGAGAVISTVVDYAKWVKALLDRHEFLSHAVHADLTRPRFLTGDRRTPVREDKLASYAVGWMRTVLHGETSIWHTGGTGTHGTMVQWLPDKKFGLVIMENYMNEAVHTIVMHRLIEDRLGIPPEKRADVAAEYLQESPARPQRVARQRRRLAVPGPSVSPAAADAATLPLAEFAGSYRSAGYGTITLSLGTDAGTLVAARPEPIWAQDWRLDWRLEHVSGDYFVAYVTSSGDDPARAEFFRASFDVGVDGTVRALEVAFGDGRVVYTRR</sequence>
<feature type="domain" description="Peptidase S12 Pab87-related C-terminal" evidence="4">
    <location>
        <begin position="456"/>
        <end position="552"/>
    </location>
</feature>
<feature type="transmembrane region" description="Helical" evidence="2">
    <location>
        <begin position="7"/>
        <end position="29"/>
    </location>
</feature>
<organism evidence="5 6">
    <name type="scientific">Moelleriella libera RCEF 2490</name>
    <dbReference type="NCBI Taxonomy" id="1081109"/>
    <lineage>
        <taxon>Eukaryota</taxon>
        <taxon>Fungi</taxon>
        <taxon>Dikarya</taxon>
        <taxon>Ascomycota</taxon>
        <taxon>Pezizomycotina</taxon>
        <taxon>Sordariomycetes</taxon>
        <taxon>Hypocreomycetidae</taxon>
        <taxon>Hypocreales</taxon>
        <taxon>Clavicipitaceae</taxon>
        <taxon>Moelleriella</taxon>
    </lineage>
</organism>
<dbReference type="SUPFAM" id="SSF56601">
    <property type="entry name" value="beta-lactamase/transpeptidase-like"/>
    <property type="match status" value="1"/>
</dbReference>
<evidence type="ECO:0000256" key="2">
    <source>
        <dbReference type="SAM" id="Phobius"/>
    </source>
</evidence>
<dbReference type="InterPro" id="IPR001466">
    <property type="entry name" value="Beta-lactam-related"/>
</dbReference>
<accession>A0A166RKW5</accession>
<reference evidence="5 6" key="1">
    <citation type="journal article" date="2016" name="Genome Biol. Evol.">
        <title>Divergent and convergent evolution of fungal pathogenicity.</title>
        <authorList>
            <person name="Shang Y."/>
            <person name="Xiao G."/>
            <person name="Zheng P."/>
            <person name="Cen K."/>
            <person name="Zhan S."/>
            <person name="Wang C."/>
        </authorList>
    </citation>
    <scope>NUCLEOTIDE SEQUENCE [LARGE SCALE GENOMIC DNA]</scope>
    <source>
        <strain evidence="5 6">RCEF 2490</strain>
    </source>
</reference>
<gene>
    <name evidence="5" type="ORF">AAL_01687</name>
</gene>
<protein>
    <submittedName>
        <fullName evidence="5">Beta-lactamase/transpeptidase-like protein</fullName>
    </submittedName>
</protein>
<dbReference type="OrthoDB" id="5946976at2759"/>
<comment type="caution">
    <text evidence="5">The sequence shown here is derived from an EMBL/GenBank/DDBJ whole genome shotgun (WGS) entry which is preliminary data.</text>
</comment>
<dbReference type="STRING" id="1081109.A0A166RKW5"/>
<dbReference type="InterPro" id="IPR012338">
    <property type="entry name" value="Beta-lactam/transpept-like"/>
</dbReference>
<evidence type="ECO:0000256" key="1">
    <source>
        <dbReference type="ARBA" id="ARBA00038215"/>
    </source>
</evidence>
<dbReference type="InterPro" id="IPR050491">
    <property type="entry name" value="AmpC-like"/>
</dbReference>
<dbReference type="Gene3D" id="2.40.128.600">
    <property type="match status" value="1"/>
</dbReference>
<evidence type="ECO:0000259" key="4">
    <source>
        <dbReference type="Pfam" id="PF11954"/>
    </source>
</evidence>
<dbReference type="InterPro" id="IPR021860">
    <property type="entry name" value="Peptidase_S12_Pab87-rel_C"/>
</dbReference>
<evidence type="ECO:0000313" key="5">
    <source>
        <dbReference type="EMBL" id="OAA32355.1"/>
    </source>
</evidence>
<dbReference type="AlphaFoldDB" id="A0A166RKW5"/>
<keyword evidence="2" id="KW-1133">Transmembrane helix</keyword>
<dbReference type="PANTHER" id="PTHR46825:SF9">
    <property type="entry name" value="BETA-LACTAMASE-RELATED DOMAIN-CONTAINING PROTEIN"/>
    <property type="match status" value="1"/>
</dbReference>
<comment type="similarity">
    <text evidence="1">Belongs to the peptidase S12 family.</text>
</comment>
<dbReference type="EMBL" id="AZGY01000002">
    <property type="protein sequence ID" value="OAA32355.1"/>
    <property type="molecule type" value="Genomic_DNA"/>
</dbReference>
<proteinExistence type="inferred from homology"/>
<evidence type="ECO:0000313" key="6">
    <source>
        <dbReference type="Proteomes" id="UP000078544"/>
    </source>
</evidence>
<dbReference type="Gene3D" id="3.40.710.10">
    <property type="entry name" value="DD-peptidase/beta-lactamase superfamily"/>
    <property type="match status" value="1"/>
</dbReference>
<evidence type="ECO:0000259" key="3">
    <source>
        <dbReference type="Pfam" id="PF00144"/>
    </source>
</evidence>
<dbReference type="Pfam" id="PF11954">
    <property type="entry name" value="DUF3471"/>
    <property type="match status" value="1"/>
</dbReference>
<dbReference type="Pfam" id="PF00144">
    <property type="entry name" value="Beta-lactamase"/>
    <property type="match status" value="1"/>
</dbReference>
<dbReference type="PANTHER" id="PTHR46825">
    <property type="entry name" value="D-ALANYL-D-ALANINE-CARBOXYPEPTIDASE/ENDOPEPTIDASE AMPH"/>
    <property type="match status" value="1"/>
</dbReference>
<keyword evidence="2" id="KW-0472">Membrane</keyword>
<feature type="domain" description="Beta-lactamase-related" evidence="3">
    <location>
        <begin position="73"/>
        <end position="409"/>
    </location>
</feature>
<name>A0A166RKW5_9HYPO</name>
<keyword evidence="2" id="KW-0812">Transmembrane</keyword>